<gene>
    <name evidence="1" type="ORF">BgAZ_305000</name>
</gene>
<protein>
    <submittedName>
        <fullName evidence="1">Uncharacterized protein</fullName>
    </submittedName>
</protein>
<sequence length="388" mass="44405">MAEESKLIADLTRLRDHLKAVSNAYNMLALYLREVNTLATQVGADYYGLESPSVEVIKRLEEWRLLERNLVYAIKHHSKNNFTPYKLYEDAFMKELYKSAGNLTVKRDSVVKLKARRFKDGVIALKYATEAQRRSQNIAQFIADIKRLTKRDPSDYVDNMIILNALLTWTKEVIKDCVRCTASSSDKFNSEESNGQIIYTNEVIKSLAQFSSDRTRSVARSKRTNVHTLAEELLEQPVLSDSKIMPNYGVKSSSITYYFYKLLEDSKNNTALGNDKLKLLSTVIEKMNIPLSISHPYHLYQVYEYFSSITKSNEFLKLIHGTQQAVIRSASISLAKDTYQIIERLLSIGIDPKMDLRPILVAVRMAKFMSAPEKQLVGIWDNPPFSKS</sequence>
<evidence type="ECO:0000313" key="2">
    <source>
        <dbReference type="Proteomes" id="UP001230268"/>
    </source>
</evidence>
<evidence type="ECO:0000313" key="1">
    <source>
        <dbReference type="EMBL" id="KAK1442982.1"/>
    </source>
</evidence>
<organism evidence="1 2">
    <name type="scientific">Babesia gibsoni</name>
    <dbReference type="NCBI Taxonomy" id="33632"/>
    <lineage>
        <taxon>Eukaryota</taxon>
        <taxon>Sar</taxon>
        <taxon>Alveolata</taxon>
        <taxon>Apicomplexa</taxon>
        <taxon>Aconoidasida</taxon>
        <taxon>Piroplasmida</taxon>
        <taxon>Babesiidae</taxon>
        <taxon>Babesia</taxon>
    </lineage>
</organism>
<dbReference type="Proteomes" id="UP001230268">
    <property type="component" value="Unassembled WGS sequence"/>
</dbReference>
<reference evidence="1" key="1">
    <citation type="submission" date="2023-08" db="EMBL/GenBank/DDBJ databases">
        <title>Draft sequence of the Babesia gibsoni genome.</title>
        <authorList>
            <person name="Yamagishi J.Y."/>
            <person name="Xuan X.X."/>
        </authorList>
    </citation>
    <scope>NUCLEOTIDE SEQUENCE</scope>
    <source>
        <strain evidence="1">Azabu</strain>
    </source>
</reference>
<accession>A0AAD8PE10</accession>
<dbReference type="AlphaFoldDB" id="A0AAD8PE10"/>
<proteinExistence type="predicted"/>
<name>A0AAD8PE10_BABGI</name>
<comment type="caution">
    <text evidence="1">The sequence shown here is derived from an EMBL/GenBank/DDBJ whole genome shotgun (WGS) entry which is preliminary data.</text>
</comment>
<dbReference type="EMBL" id="JAVEPI010000003">
    <property type="protein sequence ID" value="KAK1442982.1"/>
    <property type="molecule type" value="Genomic_DNA"/>
</dbReference>
<keyword evidence="2" id="KW-1185">Reference proteome</keyword>